<dbReference type="EMBL" id="JACIEE010000002">
    <property type="protein sequence ID" value="MBB3975879.1"/>
    <property type="molecule type" value="Genomic_DNA"/>
</dbReference>
<dbReference type="Proteomes" id="UP000574761">
    <property type="component" value="Unassembled WGS sequence"/>
</dbReference>
<name>A0A7W6D4S9_9HYPH</name>
<feature type="transmembrane region" description="Helical" evidence="1">
    <location>
        <begin position="19"/>
        <end position="41"/>
    </location>
</feature>
<sequence length="46" mass="5019">METVTLSDKQKKSRRGRNIALAVVLAALVVLFYLITLVKIAGETMG</sequence>
<proteinExistence type="predicted"/>
<evidence type="ECO:0000313" key="3">
    <source>
        <dbReference type="Proteomes" id="UP000574761"/>
    </source>
</evidence>
<evidence type="ECO:0008006" key="4">
    <source>
        <dbReference type="Google" id="ProtNLM"/>
    </source>
</evidence>
<keyword evidence="1" id="KW-1133">Transmembrane helix</keyword>
<organism evidence="2 3">
    <name type="scientific">Mycoplana azooxidifex</name>
    <dbReference type="NCBI Taxonomy" id="1636188"/>
    <lineage>
        <taxon>Bacteria</taxon>
        <taxon>Pseudomonadati</taxon>
        <taxon>Pseudomonadota</taxon>
        <taxon>Alphaproteobacteria</taxon>
        <taxon>Hyphomicrobiales</taxon>
        <taxon>Rhizobiaceae</taxon>
        <taxon>Mycoplana</taxon>
    </lineage>
</organism>
<evidence type="ECO:0000313" key="2">
    <source>
        <dbReference type="EMBL" id="MBB3975879.1"/>
    </source>
</evidence>
<dbReference type="AlphaFoldDB" id="A0A7W6D4S9"/>
<gene>
    <name evidence="2" type="ORF">GGQ64_001066</name>
</gene>
<protein>
    <recommendedName>
        <fullName evidence="4">Protoheme IX farnesyltransferase</fullName>
    </recommendedName>
</protein>
<keyword evidence="3" id="KW-1185">Reference proteome</keyword>
<evidence type="ECO:0000256" key="1">
    <source>
        <dbReference type="SAM" id="Phobius"/>
    </source>
</evidence>
<comment type="caution">
    <text evidence="2">The sequence shown here is derived from an EMBL/GenBank/DDBJ whole genome shotgun (WGS) entry which is preliminary data.</text>
</comment>
<accession>A0A7W6D4S9</accession>
<reference evidence="2 3" key="1">
    <citation type="submission" date="2020-08" db="EMBL/GenBank/DDBJ databases">
        <title>Genomic Encyclopedia of Type Strains, Phase IV (KMG-IV): sequencing the most valuable type-strain genomes for metagenomic binning, comparative biology and taxonomic classification.</title>
        <authorList>
            <person name="Goeker M."/>
        </authorList>
    </citation>
    <scope>NUCLEOTIDE SEQUENCE [LARGE SCALE GENOMIC DNA]</scope>
    <source>
        <strain evidence="2 3">DSM 100211</strain>
    </source>
</reference>
<keyword evidence="1" id="KW-0812">Transmembrane</keyword>
<dbReference type="RefSeq" id="WP_183800125.1">
    <property type="nucleotide sequence ID" value="NZ_JACIEE010000002.1"/>
</dbReference>
<keyword evidence="1" id="KW-0472">Membrane</keyword>